<dbReference type="RefSeq" id="XP_056866465.1">
    <property type="nucleotide sequence ID" value="XM_057010485.1"/>
</dbReference>
<dbReference type="KEGG" id="rsz:108857900"/>
<feature type="domain" description="RNase H type-1" evidence="1">
    <location>
        <begin position="707"/>
        <end position="822"/>
    </location>
</feature>
<dbReference type="Gene3D" id="3.30.420.10">
    <property type="entry name" value="Ribonuclease H-like superfamily/Ribonuclease H"/>
    <property type="match status" value="1"/>
</dbReference>
<name>A0A9W3DRL4_RAPSA</name>
<evidence type="ECO:0000313" key="2">
    <source>
        <dbReference type="Proteomes" id="UP000504610"/>
    </source>
</evidence>
<dbReference type="InterPro" id="IPR002156">
    <property type="entry name" value="RNaseH_domain"/>
</dbReference>
<dbReference type="PANTHER" id="PTHR33116:SF86">
    <property type="entry name" value="REVERSE TRANSCRIPTASE DOMAIN-CONTAINING PROTEIN"/>
    <property type="match status" value="1"/>
</dbReference>
<dbReference type="GeneID" id="108857900"/>
<protein>
    <submittedName>
        <fullName evidence="3">Uncharacterized protein LOC108857900</fullName>
    </submittedName>
</protein>
<sequence>MQKSRDKWLVVGDNKTSFFHASVKASRQRNQLTKFIDENGSETSEIPQMGKIATDYFESLFTSTGSRDLRAFFSGLPTKVTETMNQRLTREVSEEEIKNAVFGINASSAPGSDGMNGLFFQEYWNVVGEEISKEVKAFFQTGVFPLEWNLTQPLLEHIVSPTQSAFVPERLISDNILISHEMVHALRTHERISKEYMAIKTDMSKAYDRIEWKYLEGLMDALGFCEKFRLNEAERIGEITGIQFVEGGPAVHHLFFADDSLLLLKATEAECAVVCKILSEYEKVSGQKISFEKSAITFGKNVEEKLKMRIKQLSGIVNEGGTGKYLGLPECFSGSKVEMLRYIHEKMTARFHNWYAFFLSTGGKEVLVKSVAMAMPVYAMSVFKLPKTTCQTLTSAMANFWWNAQDGKNKLHWVSWERMCLDKKNGGLGFKNLEKCNQALLAKQGWRLLMDPDSLCARVMRIRYYPDGEFLEARLGSRPSYAWRSIVFGRELLVKGLRRNVGSGERINVWLDKWLFDSTPIAPLRKQIIFDLDLCVCDLINPQIRTWDRGKLEEIFFPSDVEHVLKMKPAFGKLDSYEWVHNRWGAYSVKSGYWLACSLDQSEVRRNALCKRSLNDLRSKVWEVKTAPKIKVFMWKALSNALAVSEELMEYDAETTVVKCMEDSKHWLEITNAAKAEEFEISRRQRNKMGWKALERGRFKCNIGISWSKAYGLVGAGWIVRDCEGKTLIHSMRAFNGVSSLLEAKRLALIWATESMISHKVERVTFEIEASELVGVINRPKAWPAYRAHGEELRGLLSTVKEWQVALVTREANKGAFLIAQSVTKYLKLQSYVAGGGPLWLNELLVSKFIVS</sequence>
<dbReference type="InterPro" id="IPR044730">
    <property type="entry name" value="RNase_H-like_dom_plant"/>
</dbReference>
<dbReference type="GO" id="GO:0004523">
    <property type="term" value="F:RNA-DNA hybrid ribonuclease activity"/>
    <property type="evidence" value="ECO:0007669"/>
    <property type="project" value="InterPro"/>
</dbReference>
<organism evidence="2 3">
    <name type="scientific">Raphanus sativus</name>
    <name type="common">Radish</name>
    <name type="synonym">Raphanus raphanistrum var. sativus</name>
    <dbReference type="NCBI Taxonomy" id="3726"/>
    <lineage>
        <taxon>Eukaryota</taxon>
        <taxon>Viridiplantae</taxon>
        <taxon>Streptophyta</taxon>
        <taxon>Embryophyta</taxon>
        <taxon>Tracheophyta</taxon>
        <taxon>Spermatophyta</taxon>
        <taxon>Magnoliopsida</taxon>
        <taxon>eudicotyledons</taxon>
        <taxon>Gunneridae</taxon>
        <taxon>Pentapetalae</taxon>
        <taxon>rosids</taxon>
        <taxon>malvids</taxon>
        <taxon>Brassicales</taxon>
        <taxon>Brassicaceae</taxon>
        <taxon>Brassiceae</taxon>
        <taxon>Raphanus</taxon>
    </lineage>
</organism>
<dbReference type="GO" id="GO:0003676">
    <property type="term" value="F:nucleic acid binding"/>
    <property type="evidence" value="ECO:0007669"/>
    <property type="project" value="InterPro"/>
</dbReference>
<proteinExistence type="predicted"/>
<dbReference type="Pfam" id="PF13456">
    <property type="entry name" value="RVT_3"/>
    <property type="match status" value="1"/>
</dbReference>
<evidence type="ECO:0000259" key="1">
    <source>
        <dbReference type="Pfam" id="PF13456"/>
    </source>
</evidence>
<gene>
    <name evidence="3" type="primary">LOC108857900</name>
</gene>
<accession>A0A9W3DRL4</accession>
<reference evidence="2" key="1">
    <citation type="journal article" date="2019" name="Database">
        <title>The radish genome database (RadishGD): an integrated information resource for radish genomics.</title>
        <authorList>
            <person name="Yu H.J."/>
            <person name="Baek S."/>
            <person name="Lee Y.J."/>
            <person name="Cho A."/>
            <person name="Mun J.H."/>
        </authorList>
    </citation>
    <scope>NUCLEOTIDE SEQUENCE [LARGE SCALE GENOMIC DNA]</scope>
    <source>
        <strain evidence="2">cv. WK10039</strain>
    </source>
</reference>
<dbReference type="InterPro" id="IPR036397">
    <property type="entry name" value="RNaseH_sf"/>
</dbReference>
<dbReference type="AlphaFoldDB" id="A0A9W3DRL4"/>
<keyword evidence="2" id="KW-1185">Reference proteome</keyword>
<dbReference type="CDD" id="cd06222">
    <property type="entry name" value="RNase_H_like"/>
    <property type="match status" value="1"/>
</dbReference>
<evidence type="ECO:0000313" key="3">
    <source>
        <dbReference type="RefSeq" id="XP_056866465.1"/>
    </source>
</evidence>
<reference evidence="3" key="2">
    <citation type="submission" date="2025-08" db="UniProtKB">
        <authorList>
            <consortium name="RefSeq"/>
        </authorList>
    </citation>
    <scope>IDENTIFICATION</scope>
    <source>
        <tissue evidence="3">Leaf</tissue>
    </source>
</reference>
<dbReference type="CDD" id="cd01650">
    <property type="entry name" value="RT_nLTR_like"/>
    <property type="match status" value="1"/>
</dbReference>
<dbReference type="PANTHER" id="PTHR33116">
    <property type="entry name" value="REVERSE TRANSCRIPTASE ZINC-BINDING DOMAIN-CONTAINING PROTEIN-RELATED-RELATED"/>
    <property type="match status" value="1"/>
</dbReference>
<dbReference type="Proteomes" id="UP000504610">
    <property type="component" value="Chromosome 5"/>
</dbReference>
<dbReference type="OrthoDB" id="1099392at2759"/>